<proteinExistence type="predicted"/>
<dbReference type="EMBL" id="JAESDN010000013">
    <property type="protein sequence ID" value="KAG7042058.1"/>
    <property type="molecule type" value="Genomic_DNA"/>
</dbReference>
<protein>
    <submittedName>
        <fullName evidence="2">Uncharacterized protein</fullName>
    </submittedName>
</protein>
<feature type="region of interest" description="Disordered" evidence="1">
    <location>
        <begin position="35"/>
        <end position="62"/>
    </location>
</feature>
<organism evidence="2 3">
    <name type="scientific">Colletotrichum scovillei</name>
    <dbReference type="NCBI Taxonomy" id="1209932"/>
    <lineage>
        <taxon>Eukaryota</taxon>
        <taxon>Fungi</taxon>
        <taxon>Dikarya</taxon>
        <taxon>Ascomycota</taxon>
        <taxon>Pezizomycotina</taxon>
        <taxon>Sordariomycetes</taxon>
        <taxon>Hypocreomycetidae</taxon>
        <taxon>Glomerellales</taxon>
        <taxon>Glomerellaceae</taxon>
        <taxon>Colletotrichum</taxon>
        <taxon>Colletotrichum acutatum species complex</taxon>
    </lineage>
</organism>
<evidence type="ECO:0000313" key="3">
    <source>
        <dbReference type="Proteomes" id="UP000699042"/>
    </source>
</evidence>
<comment type="caution">
    <text evidence="2">The sequence shown here is derived from an EMBL/GenBank/DDBJ whole genome shotgun (WGS) entry which is preliminary data.</text>
</comment>
<feature type="non-terminal residue" evidence="2">
    <location>
        <position position="1"/>
    </location>
</feature>
<sequence length="62" mass="6992">MFVKNRFSRWSSLPRFDAKFATACTVNYGSLQAQSVGANDNDSTTRCPRVNSKKYLSVGQRK</sequence>
<dbReference type="Proteomes" id="UP000699042">
    <property type="component" value="Unassembled WGS sequence"/>
</dbReference>
<evidence type="ECO:0000313" key="2">
    <source>
        <dbReference type="EMBL" id="KAG7042058.1"/>
    </source>
</evidence>
<feature type="compositionally biased region" description="Polar residues" evidence="1">
    <location>
        <begin position="35"/>
        <end position="46"/>
    </location>
</feature>
<keyword evidence="3" id="KW-1185">Reference proteome</keyword>
<accession>A0A9P7U725</accession>
<reference evidence="2" key="1">
    <citation type="submission" date="2021-05" db="EMBL/GenBank/DDBJ databases">
        <title>Comparative genomics of three Colletotrichum scovillei strains and genetic complementation revealed genes involved fungal growth and virulence on chili pepper.</title>
        <authorList>
            <person name="Hsieh D.-K."/>
            <person name="Chuang S.-C."/>
            <person name="Chen C.-Y."/>
            <person name="Chao Y.-T."/>
            <person name="Lu M.-Y.J."/>
            <person name="Lee M.-H."/>
            <person name="Shih M.-C."/>
        </authorList>
    </citation>
    <scope>NUCLEOTIDE SEQUENCE</scope>
    <source>
        <strain evidence="2">Coll-153</strain>
    </source>
</reference>
<dbReference type="AlphaFoldDB" id="A0A9P7U725"/>
<evidence type="ECO:0000256" key="1">
    <source>
        <dbReference type="SAM" id="MobiDB-lite"/>
    </source>
</evidence>
<name>A0A9P7U725_9PEZI</name>
<gene>
    <name evidence="2" type="ORF">JMJ77_010164</name>
</gene>